<dbReference type="InterPro" id="IPR013974">
    <property type="entry name" value="SAF"/>
</dbReference>
<dbReference type="AlphaFoldDB" id="A0A1G2F3P6"/>
<dbReference type="InterPro" id="IPR051690">
    <property type="entry name" value="PseI-like"/>
</dbReference>
<dbReference type="NCBIfam" id="TIGR03569">
    <property type="entry name" value="NeuB_NnaB"/>
    <property type="match status" value="1"/>
</dbReference>
<dbReference type="SMART" id="SM00858">
    <property type="entry name" value="SAF"/>
    <property type="match status" value="1"/>
</dbReference>
<dbReference type="InterPro" id="IPR013785">
    <property type="entry name" value="Aldolase_TIM"/>
</dbReference>
<name>A0A1G2F3P6_9BACT</name>
<dbReference type="CDD" id="cd11615">
    <property type="entry name" value="SAF_NeuB_like"/>
    <property type="match status" value="1"/>
</dbReference>
<accession>A0A1G2F3P6</accession>
<evidence type="ECO:0000259" key="1">
    <source>
        <dbReference type="PROSITE" id="PS50844"/>
    </source>
</evidence>
<organism evidence="2 3">
    <name type="scientific">Candidatus Portnoybacteria bacterium RBG_13_40_8</name>
    <dbReference type="NCBI Taxonomy" id="1801990"/>
    <lineage>
        <taxon>Bacteria</taxon>
        <taxon>Candidatus Portnoyibacteriota</taxon>
    </lineage>
</organism>
<dbReference type="InterPro" id="IPR013132">
    <property type="entry name" value="PseI/NeuA/B-like_N"/>
</dbReference>
<dbReference type="GO" id="GO:0016051">
    <property type="term" value="P:carbohydrate biosynthetic process"/>
    <property type="evidence" value="ECO:0007669"/>
    <property type="project" value="InterPro"/>
</dbReference>
<sequence length="350" mass="38809">MVVKTIRIGNKKIGEGEPCFIIAEAGVNHNGSVEIAKKLVNAAKAAGADAVKFQTFTTENLVTKDTKKAEYQGKGSQFDMLKKLELKKEDFVGLRRYCDEKEILFLSTPHTEDAIDFIDALVPLFKIGSGDLTNLQLIEKVAKKGKPVFISVGMATMDEIREAVEVIKKYKVPFIILHCTTNYPCPKKDANLNVIGVLRKEFDCPVGYSDHTEGIDIPTMAASLGAVVVEKHFTLDKNMEGPDHKASLNPLELREMVDAIRSKKKIDIPREVLGNGLKKPTKEELEFAKFVRKSVVTKKDVPTGVKITKEMLIIKRPGTGIPPKDIEKIIGKTAKHAIKKDALISWEDVE</sequence>
<dbReference type="Pfam" id="PF08666">
    <property type="entry name" value="SAF"/>
    <property type="match status" value="1"/>
</dbReference>
<dbReference type="Gene3D" id="3.20.20.70">
    <property type="entry name" value="Aldolase class I"/>
    <property type="match status" value="1"/>
</dbReference>
<dbReference type="InterPro" id="IPR036732">
    <property type="entry name" value="AFP_Neu5c_C_sf"/>
</dbReference>
<dbReference type="Gene3D" id="3.90.1210.10">
    <property type="entry name" value="Antifreeze-like/N-acetylneuraminic acid synthase C-terminal domain"/>
    <property type="match status" value="1"/>
</dbReference>
<dbReference type="SUPFAM" id="SSF51569">
    <property type="entry name" value="Aldolase"/>
    <property type="match status" value="1"/>
</dbReference>
<dbReference type="GO" id="GO:0047444">
    <property type="term" value="F:N-acylneuraminate-9-phosphate synthase activity"/>
    <property type="evidence" value="ECO:0007669"/>
    <property type="project" value="TreeGrafter"/>
</dbReference>
<evidence type="ECO:0000313" key="3">
    <source>
        <dbReference type="Proteomes" id="UP000177810"/>
    </source>
</evidence>
<proteinExistence type="predicted"/>
<reference evidence="2 3" key="1">
    <citation type="journal article" date="2016" name="Nat. Commun.">
        <title>Thousands of microbial genomes shed light on interconnected biogeochemical processes in an aquifer system.</title>
        <authorList>
            <person name="Anantharaman K."/>
            <person name="Brown C.T."/>
            <person name="Hug L.A."/>
            <person name="Sharon I."/>
            <person name="Castelle C.J."/>
            <person name="Probst A.J."/>
            <person name="Thomas B.C."/>
            <person name="Singh A."/>
            <person name="Wilkins M.J."/>
            <person name="Karaoz U."/>
            <person name="Brodie E.L."/>
            <person name="Williams K.H."/>
            <person name="Hubbard S.S."/>
            <person name="Banfield J.F."/>
        </authorList>
    </citation>
    <scope>NUCLEOTIDE SEQUENCE [LARGE SCALE GENOMIC DNA]</scope>
</reference>
<protein>
    <submittedName>
        <fullName evidence="2">N-acetylneuraminate synthase</fullName>
    </submittedName>
</protein>
<dbReference type="InterPro" id="IPR020007">
    <property type="entry name" value="NeuB/NeuA"/>
</dbReference>
<dbReference type="SUPFAM" id="SSF51269">
    <property type="entry name" value="AFP III-like domain"/>
    <property type="match status" value="1"/>
</dbReference>
<dbReference type="InterPro" id="IPR057736">
    <property type="entry name" value="SAF_PseI/NeuA/NeuB"/>
</dbReference>
<dbReference type="PANTHER" id="PTHR42966">
    <property type="entry name" value="N-ACETYLNEURAMINATE SYNTHASE"/>
    <property type="match status" value="1"/>
</dbReference>
<dbReference type="PANTHER" id="PTHR42966:SF1">
    <property type="entry name" value="SIALIC ACID SYNTHASE"/>
    <property type="match status" value="1"/>
</dbReference>
<dbReference type="Proteomes" id="UP000177810">
    <property type="component" value="Unassembled WGS sequence"/>
</dbReference>
<dbReference type="Pfam" id="PF03102">
    <property type="entry name" value="NeuB"/>
    <property type="match status" value="1"/>
</dbReference>
<dbReference type="PROSITE" id="PS50844">
    <property type="entry name" value="AFP_LIKE"/>
    <property type="match status" value="1"/>
</dbReference>
<gene>
    <name evidence="2" type="ORF">A2V69_00270</name>
</gene>
<evidence type="ECO:0000313" key="2">
    <source>
        <dbReference type="EMBL" id="OGZ32218.1"/>
    </source>
</evidence>
<comment type="caution">
    <text evidence="2">The sequence shown here is derived from an EMBL/GenBank/DDBJ whole genome shotgun (WGS) entry which is preliminary data.</text>
</comment>
<feature type="domain" description="AFP-like" evidence="1">
    <location>
        <begin position="294"/>
        <end position="350"/>
    </location>
</feature>
<dbReference type="InterPro" id="IPR006190">
    <property type="entry name" value="SAF_AFP_Neu5Ac"/>
</dbReference>
<dbReference type="STRING" id="1801990.A2V69_00270"/>
<dbReference type="EMBL" id="MHMT01000023">
    <property type="protein sequence ID" value="OGZ32218.1"/>
    <property type="molecule type" value="Genomic_DNA"/>
</dbReference>